<protein>
    <recommendedName>
        <fullName evidence="5">protein adenylyltransferase</fullName>
        <ecNumber evidence="5">2.7.7.108</ecNumber>
    </recommendedName>
</protein>
<dbReference type="EMBL" id="CQEH01000038">
    <property type="protein sequence ID" value="CNL80449.1"/>
    <property type="molecule type" value="Genomic_DNA"/>
</dbReference>
<evidence type="ECO:0000256" key="2">
    <source>
        <dbReference type="ARBA" id="ARBA00022695"/>
    </source>
</evidence>
<dbReference type="PROSITE" id="PS51459">
    <property type="entry name" value="FIDO"/>
    <property type="match status" value="1"/>
</dbReference>
<dbReference type="Gene3D" id="1.10.3290.10">
    <property type="entry name" value="Fido-like domain"/>
    <property type="match status" value="1"/>
</dbReference>
<keyword evidence="1" id="KW-0808">Transferase</keyword>
<dbReference type="InterPro" id="IPR003812">
    <property type="entry name" value="Fido"/>
</dbReference>
<dbReference type="EC" id="2.7.7.108" evidence="5"/>
<organism evidence="9 10">
    <name type="scientific">Yersinia aldovae</name>
    <dbReference type="NCBI Taxonomy" id="29483"/>
    <lineage>
        <taxon>Bacteria</taxon>
        <taxon>Pseudomonadati</taxon>
        <taxon>Pseudomonadota</taxon>
        <taxon>Gammaproteobacteria</taxon>
        <taxon>Enterobacterales</taxon>
        <taxon>Yersiniaceae</taxon>
        <taxon>Yersinia</taxon>
    </lineage>
</organism>
<gene>
    <name evidence="9" type="ORF">ERS137966_04179</name>
</gene>
<accession>A0ABP1YXZ0</accession>
<evidence type="ECO:0000256" key="5">
    <source>
        <dbReference type="ARBA" id="ARBA00034531"/>
    </source>
</evidence>
<sequence length="364" mass="42046">MKSINNRFIDHPAKKNDKGVSVSVLCTMKNKKESELSKNNIIHIKKTTSEKSQYHYFWNNRTKEIIKGSGCFKNIKKIPSIIKHVKYKKDTCDLNRMEIQIGDFICYLFDTKVAPLLFGRITGFDKTSEGIYFHILPNHPDFPFSKGVAIKAKYQKSKFFLISNGVNEREDEIVFSSNKVYAIFKSELTFAENLFSIINGRPFAYSFLSDKDKPLGEIAFKECHKALFGSIYSWAGNYRKNEVVVGDKNCETLHFDFIHNAIKKCLRRCNRTSLSLIKNREDIIIFLTNLHKELAWIHPFIDGNGRAIRLYLQIISLTLGFNFKINTLCNSTGAKRRYHYAVKLSISGNNKYLMALFDRAIEPI</sequence>
<comment type="catalytic activity">
    <reaction evidence="7">
        <text>L-tyrosyl-[protein] + ATP = O-(5'-adenylyl)-L-tyrosyl-[protein] + diphosphate</text>
        <dbReference type="Rhea" id="RHEA:54288"/>
        <dbReference type="Rhea" id="RHEA-COMP:10136"/>
        <dbReference type="Rhea" id="RHEA-COMP:13846"/>
        <dbReference type="ChEBI" id="CHEBI:30616"/>
        <dbReference type="ChEBI" id="CHEBI:33019"/>
        <dbReference type="ChEBI" id="CHEBI:46858"/>
        <dbReference type="ChEBI" id="CHEBI:83624"/>
        <dbReference type="EC" id="2.7.7.108"/>
    </reaction>
</comment>
<keyword evidence="10" id="KW-1185">Reference proteome</keyword>
<keyword evidence="2" id="KW-0548">Nucleotidyltransferase</keyword>
<keyword evidence="3" id="KW-0547">Nucleotide-binding</keyword>
<reference evidence="9 10" key="1">
    <citation type="submission" date="2015-03" db="EMBL/GenBank/DDBJ databases">
        <authorList>
            <consortium name="Pathogen Informatics"/>
            <person name="Murphy D."/>
        </authorList>
    </citation>
    <scope>NUCLEOTIDE SEQUENCE [LARGE SCALE GENOMIC DNA]</scope>
    <source>
        <strain evidence="9 10">IP08791</strain>
    </source>
</reference>
<evidence type="ECO:0000256" key="3">
    <source>
        <dbReference type="ARBA" id="ARBA00022741"/>
    </source>
</evidence>
<dbReference type="Pfam" id="PF02661">
    <property type="entry name" value="Fic"/>
    <property type="match status" value="1"/>
</dbReference>
<evidence type="ECO:0000313" key="9">
    <source>
        <dbReference type="EMBL" id="CNL80449.1"/>
    </source>
</evidence>
<dbReference type="PANTHER" id="PTHR39560:SF1">
    <property type="entry name" value="PROTEIN ADENYLYLTRANSFERASE FIC-RELATED"/>
    <property type="match status" value="1"/>
</dbReference>
<evidence type="ECO:0000256" key="1">
    <source>
        <dbReference type="ARBA" id="ARBA00022679"/>
    </source>
</evidence>
<comment type="caution">
    <text evidence="9">The sequence shown here is derived from an EMBL/GenBank/DDBJ whole genome shotgun (WGS) entry which is preliminary data.</text>
</comment>
<dbReference type="PANTHER" id="PTHR39560">
    <property type="entry name" value="PROTEIN ADENYLYLTRANSFERASE FIC-RELATED"/>
    <property type="match status" value="1"/>
</dbReference>
<comment type="catalytic activity">
    <reaction evidence="6">
        <text>L-threonyl-[protein] + ATP = 3-O-(5'-adenylyl)-L-threonyl-[protein] + diphosphate</text>
        <dbReference type="Rhea" id="RHEA:54292"/>
        <dbReference type="Rhea" id="RHEA-COMP:11060"/>
        <dbReference type="Rhea" id="RHEA-COMP:13847"/>
        <dbReference type="ChEBI" id="CHEBI:30013"/>
        <dbReference type="ChEBI" id="CHEBI:30616"/>
        <dbReference type="ChEBI" id="CHEBI:33019"/>
        <dbReference type="ChEBI" id="CHEBI:138113"/>
        <dbReference type="EC" id="2.7.7.108"/>
    </reaction>
</comment>
<dbReference type="RefSeq" id="WP_049604565.1">
    <property type="nucleotide sequence ID" value="NZ_CQEH01000038.1"/>
</dbReference>
<dbReference type="InterPro" id="IPR036597">
    <property type="entry name" value="Fido-like_dom_sf"/>
</dbReference>
<name>A0ABP1YXZ0_YERAL</name>
<dbReference type="Proteomes" id="UP000038647">
    <property type="component" value="Unassembled WGS sequence"/>
</dbReference>
<evidence type="ECO:0000256" key="6">
    <source>
        <dbReference type="ARBA" id="ARBA00047939"/>
    </source>
</evidence>
<evidence type="ECO:0000256" key="7">
    <source>
        <dbReference type="ARBA" id="ARBA00048696"/>
    </source>
</evidence>
<keyword evidence="4" id="KW-0067">ATP-binding</keyword>
<feature type="domain" description="Fido" evidence="8">
    <location>
        <begin position="215"/>
        <end position="362"/>
    </location>
</feature>
<evidence type="ECO:0000259" key="8">
    <source>
        <dbReference type="PROSITE" id="PS51459"/>
    </source>
</evidence>
<dbReference type="SUPFAM" id="SSF140931">
    <property type="entry name" value="Fic-like"/>
    <property type="match status" value="1"/>
</dbReference>
<evidence type="ECO:0000313" key="10">
    <source>
        <dbReference type="Proteomes" id="UP000038647"/>
    </source>
</evidence>
<proteinExistence type="predicted"/>
<evidence type="ECO:0000256" key="4">
    <source>
        <dbReference type="ARBA" id="ARBA00022840"/>
    </source>
</evidence>